<accession>A0A9P7GF52</accession>
<proteinExistence type="predicted"/>
<reference evidence="1" key="1">
    <citation type="submission" date="2020-07" db="EMBL/GenBank/DDBJ databases">
        <authorList>
            <person name="Nieuwenhuis M."/>
            <person name="Van De Peppel L.J.J."/>
        </authorList>
    </citation>
    <scope>NUCLEOTIDE SEQUENCE</scope>
    <source>
        <strain evidence="1">AP01</strain>
        <tissue evidence="1">Mycelium</tissue>
    </source>
</reference>
<name>A0A9P7GF52_9AGAR</name>
<dbReference type="Proteomes" id="UP000775547">
    <property type="component" value="Unassembled WGS sequence"/>
</dbReference>
<gene>
    <name evidence="1" type="ORF">DXG03_004629</name>
</gene>
<protein>
    <submittedName>
        <fullName evidence="1">Uncharacterized protein</fullName>
    </submittedName>
</protein>
<dbReference type="EMBL" id="JABCKV010000028">
    <property type="protein sequence ID" value="KAG5646027.1"/>
    <property type="molecule type" value="Genomic_DNA"/>
</dbReference>
<dbReference type="OrthoDB" id="2993036at2759"/>
<evidence type="ECO:0000313" key="1">
    <source>
        <dbReference type="EMBL" id="KAG5646027.1"/>
    </source>
</evidence>
<keyword evidence="2" id="KW-1185">Reference proteome</keyword>
<comment type="caution">
    <text evidence="1">The sequence shown here is derived from an EMBL/GenBank/DDBJ whole genome shotgun (WGS) entry which is preliminary data.</text>
</comment>
<dbReference type="AlphaFoldDB" id="A0A9P7GF52"/>
<evidence type="ECO:0000313" key="2">
    <source>
        <dbReference type="Proteomes" id="UP000775547"/>
    </source>
</evidence>
<sequence>MALPVLDKKEDIPTAVNAGDEYVDEKSDELLIEDRLPTDEERATLRIVSAPVPWAAYAIAIVEFGA</sequence>
<organism evidence="1 2">
    <name type="scientific">Asterophora parasitica</name>
    <dbReference type="NCBI Taxonomy" id="117018"/>
    <lineage>
        <taxon>Eukaryota</taxon>
        <taxon>Fungi</taxon>
        <taxon>Dikarya</taxon>
        <taxon>Basidiomycota</taxon>
        <taxon>Agaricomycotina</taxon>
        <taxon>Agaricomycetes</taxon>
        <taxon>Agaricomycetidae</taxon>
        <taxon>Agaricales</taxon>
        <taxon>Tricholomatineae</taxon>
        <taxon>Lyophyllaceae</taxon>
        <taxon>Asterophora</taxon>
    </lineage>
</organism>
<reference evidence="1" key="2">
    <citation type="submission" date="2021-10" db="EMBL/GenBank/DDBJ databases">
        <title>Phylogenomics reveals ancestral predisposition of the termite-cultivated fungus Termitomyces towards a domesticated lifestyle.</title>
        <authorList>
            <person name="Auxier B."/>
            <person name="Grum-Grzhimaylo A."/>
            <person name="Cardenas M.E."/>
            <person name="Lodge J.D."/>
            <person name="Laessoe T."/>
            <person name="Pedersen O."/>
            <person name="Smith M.E."/>
            <person name="Kuyper T.W."/>
            <person name="Franco-Molano E.A."/>
            <person name="Baroni T.J."/>
            <person name="Aanen D.K."/>
        </authorList>
    </citation>
    <scope>NUCLEOTIDE SEQUENCE</scope>
    <source>
        <strain evidence="1">AP01</strain>
        <tissue evidence="1">Mycelium</tissue>
    </source>
</reference>